<name>A0AAE0CPJ6_9ROSI</name>
<proteinExistence type="predicted"/>
<dbReference type="Proteomes" id="UP001280121">
    <property type="component" value="Unassembled WGS sequence"/>
</dbReference>
<dbReference type="AlphaFoldDB" id="A0AAE0CPJ6"/>
<organism evidence="1 2">
    <name type="scientific">Dipteronia dyeriana</name>
    <dbReference type="NCBI Taxonomy" id="168575"/>
    <lineage>
        <taxon>Eukaryota</taxon>
        <taxon>Viridiplantae</taxon>
        <taxon>Streptophyta</taxon>
        <taxon>Embryophyta</taxon>
        <taxon>Tracheophyta</taxon>
        <taxon>Spermatophyta</taxon>
        <taxon>Magnoliopsida</taxon>
        <taxon>eudicotyledons</taxon>
        <taxon>Gunneridae</taxon>
        <taxon>Pentapetalae</taxon>
        <taxon>rosids</taxon>
        <taxon>malvids</taxon>
        <taxon>Sapindales</taxon>
        <taxon>Sapindaceae</taxon>
        <taxon>Hippocastanoideae</taxon>
        <taxon>Acereae</taxon>
        <taxon>Dipteronia</taxon>
    </lineage>
</organism>
<evidence type="ECO:0000313" key="2">
    <source>
        <dbReference type="Proteomes" id="UP001280121"/>
    </source>
</evidence>
<comment type="caution">
    <text evidence="1">The sequence shown here is derived from an EMBL/GenBank/DDBJ whole genome shotgun (WGS) entry which is preliminary data.</text>
</comment>
<keyword evidence="2" id="KW-1185">Reference proteome</keyword>
<gene>
    <name evidence="1" type="ORF">Ddye_005270</name>
</gene>
<reference evidence="1" key="1">
    <citation type="journal article" date="2023" name="Plant J.">
        <title>Genome sequences and population genomics provide insights into the demographic history, inbreeding, and mutation load of two 'living fossil' tree species of Dipteronia.</title>
        <authorList>
            <person name="Feng Y."/>
            <person name="Comes H.P."/>
            <person name="Chen J."/>
            <person name="Zhu S."/>
            <person name="Lu R."/>
            <person name="Zhang X."/>
            <person name="Li P."/>
            <person name="Qiu J."/>
            <person name="Olsen K.M."/>
            <person name="Qiu Y."/>
        </authorList>
    </citation>
    <scope>NUCLEOTIDE SEQUENCE</scope>
    <source>
        <strain evidence="1">KIB01</strain>
    </source>
</reference>
<sequence length="19" mass="2181">MENNPVETRSNDFSNLAKD</sequence>
<accession>A0AAE0CPJ6</accession>
<dbReference type="EMBL" id="JANJYI010000002">
    <property type="protein sequence ID" value="KAK2658737.1"/>
    <property type="molecule type" value="Genomic_DNA"/>
</dbReference>
<evidence type="ECO:0000313" key="1">
    <source>
        <dbReference type="EMBL" id="KAK2658737.1"/>
    </source>
</evidence>
<protein>
    <submittedName>
        <fullName evidence="1">Uncharacterized protein</fullName>
    </submittedName>
</protein>